<dbReference type="PANTHER" id="PTHR11530">
    <property type="entry name" value="D-AMINO ACID OXIDASE"/>
    <property type="match status" value="1"/>
</dbReference>
<keyword evidence="5 7" id="KW-0274">FAD</keyword>
<keyword evidence="10" id="KW-1185">Reference proteome</keyword>
<feature type="binding site" evidence="7">
    <location>
        <begin position="42"/>
        <end position="43"/>
    </location>
    <ligand>
        <name>FAD</name>
        <dbReference type="ChEBI" id="CHEBI:57692"/>
    </ligand>
</feature>
<dbReference type="Pfam" id="PF01266">
    <property type="entry name" value="DAO"/>
    <property type="match status" value="1"/>
</dbReference>
<dbReference type="GO" id="GO:0019478">
    <property type="term" value="P:D-amino acid catabolic process"/>
    <property type="evidence" value="ECO:0007669"/>
    <property type="project" value="TreeGrafter"/>
</dbReference>
<evidence type="ECO:0000256" key="5">
    <source>
        <dbReference type="ARBA" id="ARBA00022827"/>
    </source>
</evidence>
<comment type="caution">
    <text evidence="9">The sequence shown here is derived from an EMBL/GenBank/DDBJ whole genome shotgun (WGS) entry which is preliminary data.</text>
</comment>
<feature type="binding site" evidence="7">
    <location>
        <position position="224"/>
    </location>
    <ligand>
        <name>D-dopa</name>
        <dbReference type="ChEBI" id="CHEBI:149689"/>
    </ligand>
</feature>
<evidence type="ECO:0000256" key="1">
    <source>
        <dbReference type="ARBA" id="ARBA00001974"/>
    </source>
</evidence>
<dbReference type="SUPFAM" id="SSF54373">
    <property type="entry name" value="FAD-linked reductases, C-terminal domain"/>
    <property type="match status" value="1"/>
</dbReference>
<keyword evidence="4" id="KW-0285">Flavoprotein</keyword>
<dbReference type="SUPFAM" id="SSF51971">
    <property type="entry name" value="Nucleotide-binding domain"/>
    <property type="match status" value="1"/>
</dbReference>
<proteinExistence type="inferred from homology"/>
<evidence type="ECO:0000259" key="8">
    <source>
        <dbReference type="Pfam" id="PF01266"/>
    </source>
</evidence>
<protein>
    <submittedName>
        <fullName evidence="9">D-aspartate oxidase</fullName>
    </submittedName>
</protein>
<comment type="similarity">
    <text evidence="3">Belongs to the DAMOX/DASOX family.</text>
</comment>
<dbReference type="Gene3D" id="3.30.9.10">
    <property type="entry name" value="D-Amino Acid Oxidase, subunit A, domain 2"/>
    <property type="match status" value="1"/>
</dbReference>
<feature type="binding site" evidence="7">
    <location>
        <position position="167"/>
    </location>
    <ligand>
        <name>FAD</name>
        <dbReference type="ChEBI" id="CHEBI:57692"/>
    </ligand>
</feature>
<evidence type="ECO:0000256" key="3">
    <source>
        <dbReference type="ARBA" id="ARBA00006730"/>
    </source>
</evidence>
<reference evidence="9 10" key="1">
    <citation type="journal article" date="2017" name="Nat. Ecol. Evol.">
        <title>Scallop genome provides insights into evolution of bilaterian karyotype and development.</title>
        <authorList>
            <person name="Wang S."/>
            <person name="Zhang J."/>
            <person name="Jiao W."/>
            <person name="Li J."/>
            <person name="Xun X."/>
            <person name="Sun Y."/>
            <person name="Guo X."/>
            <person name="Huan P."/>
            <person name="Dong B."/>
            <person name="Zhang L."/>
            <person name="Hu X."/>
            <person name="Sun X."/>
            <person name="Wang J."/>
            <person name="Zhao C."/>
            <person name="Wang Y."/>
            <person name="Wang D."/>
            <person name="Huang X."/>
            <person name="Wang R."/>
            <person name="Lv J."/>
            <person name="Li Y."/>
            <person name="Zhang Z."/>
            <person name="Liu B."/>
            <person name="Lu W."/>
            <person name="Hui Y."/>
            <person name="Liang J."/>
            <person name="Zhou Z."/>
            <person name="Hou R."/>
            <person name="Li X."/>
            <person name="Liu Y."/>
            <person name="Li H."/>
            <person name="Ning X."/>
            <person name="Lin Y."/>
            <person name="Zhao L."/>
            <person name="Xing Q."/>
            <person name="Dou J."/>
            <person name="Li Y."/>
            <person name="Mao J."/>
            <person name="Guo H."/>
            <person name="Dou H."/>
            <person name="Li T."/>
            <person name="Mu C."/>
            <person name="Jiang W."/>
            <person name="Fu Q."/>
            <person name="Fu X."/>
            <person name="Miao Y."/>
            <person name="Liu J."/>
            <person name="Yu Q."/>
            <person name="Li R."/>
            <person name="Liao H."/>
            <person name="Li X."/>
            <person name="Kong Y."/>
            <person name="Jiang Z."/>
            <person name="Chourrout D."/>
            <person name="Li R."/>
            <person name="Bao Z."/>
        </authorList>
    </citation>
    <scope>NUCLEOTIDE SEQUENCE [LARGE SCALE GENOMIC DNA]</scope>
    <source>
        <strain evidence="9 10">PY_sf001</strain>
    </source>
</reference>
<comment type="cofactor">
    <cofactor evidence="1 7">
        <name>FAD</name>
        <dbReference type="ChEBI" id="CHEBI:57692"/>
    </cofactor>
</comment>
<evidence type="ECO:0000256" key="4">
    <source>
        <dbReference type="ARBA" id="ARBA00022630"/>
    </source>
</evidence>
<feature type="domain" description="FAD dependent oxidoreductase" evidence="8">
    <location>
        <begin position="4"/>
        <end position="324"/>
    </location>
</feature>
<evidence type="ECO:0000256" key="6">
    <source>
        <dbReference type="ARBA" id="ARBA00023002"/>
    </source>
</evidence>
<accession>A0A210QV13</accession>
<name>A0A210QV13_MIZYE</name>
<dbReference type="Proteomes" id="UP000242188">
    <property type="component" value="Unassembled WGS sequence"/>
</dbReference>
<dbReference type="PIRSF" id="PIRSF000189">
    <property type="entry name" value="D-aa_oxidase"/>
    <property type="match status" value="1"/>
</dbReference>
<dbReference type="InterPro" id="IPR006076">
    <property type="entry name" value="FAD-dep_OxRdtase"/>
</dbReference>
<organism evidence="9 10">
    <name type="scientific">Mizuhopecten yessoensis</name>
    <name type="common">Japanese scallop</name>
    <name type="synonym">Patinopecten yessoensis</name>
    <dbReference type="NCBI Taxonomy" id="6573"/>
    <lineage>
        <taxon>Eukaryota</taxon>
        <taxon>Metazoa</taxon>
        <taxon>Spiralia</taxon>
        <taxon>Lophotrochozoa</taxon>
        <taxon>Mollusca</taxon>
        <taxon>Bivalvia</taxon>
        <taxon>Autobranchia</taxon>
        <taxon>Pteriomorphia</taxon>
        <taxon>Pectinida</taxon>
        <taxon>Pectinoidea</taxon>
        <taxon>Pectinidae</taxon>
        <taxon>Mizuhopecten</taxon>
    </lineage>
</organism>
<dbReference type="GO" id="GO:0003884">
    <property type="term" value="F:D-amino-acid oxidase activity"/>
    <property type="evidence" value="ECO:0007669"/>
    <property type="project" value="InterPro"/>
</dbReference>
<gene>
    <name evidence="9" type="ORF">KP79_PYT13748</name>
</gene>
<comment type="subcellular location">
    <subcellularLocation>
        <location evidence="2">Peroxisome matrix</location>
    </subcellularLocation>
</comment>
<dbReference type="GO" id="GO:0071949">
    <property type="term" value="F:FAD binding"/>
    <property type="evidence" value="ECO:0007669"/>
    <property type="project" value="InterPro"/>
</dbReference>
<keyword evidence="6" id="KW-0560">Oxidoreductase</keyword>
<dbReference type="InterPro" id="IPR023209">
    <property type="entry name" value="DAO"/>
</dbReference>
<dbReference type="STRING" id="6573.A0A210QV13"/>
<evidence type="ECO:0000256" key="2">
    <source>
        <dbReference type="ARBA" id="ARBA00004253"/>
    </source>
</evidence>
<dbReference type="GO" id="GO:0005782">
    <property type="term" value="C:peroxisomal matrix"/>
    <property type="evidence" value="ECO:0007669"/>
    <property type="project" value="UniProtKB-SubCell"/>
</dbReference>
<sequence length="338" mass="37492">MKPKIAVIGAGVIGLSTAINIENLIPGCDITIIADKFEKDTTSIGAGGIFRPTEKAIPGVPADVIRRWSQDTWDFFSKLALSDLGSTTGHIVMPGYIFSQEKIENPIYEDVIFSCRELSQKELTKLNMAQYRHGYQLTSIIVQMSKYLPWLMEKFVRNGGKILKRKVNDLKVFAGGPYDVVVNCTGLGSKELVQDKNIHPVRGQLIRLEAPWINFWIYTDHGAYVLPNAEFVAIGGVRQDGRSDLAVDAEDRKGILERCYNLWPPLKGGKIIGEWVGLRPSRTPLRLEKESIPLPGGVLKIVHNYGHGAHGITLSWGTSLEAARLVKEMLYGSVHAKL</sequence>
<evidence type="ECO:0000256" key="7">
    <source>
        <dbReference type="PIRSR" id="PIRSR000189-1"/>
    </source>
</evidence>
<dbReference type="Gene3D" id="3.40.50.720">
    <property type="entry name" value="NAD(P)-binding Rossmann-like Domain"/>
    <property type="match status" value="1"/>
</dbReference>
<feature type="binding site" evidence="7">
    <location>
        <position position="279"/>
    </location>
    <ligand>
        <name>D-dopa</name>
        <dbReference type="ChEBI" id="CHEBI:149689"/>
    </ligand>
</feature>
<evidence type="ECO:0000313" key="10">
    <source>
        <dbReference type="Proteomes" id="UP000242188"/>
    </source>
</evidence>
<dbReference type="AlphaFoldDB" id="A0A210QV13"/>
<dbReference type="OrthoDB" id="2015447at2759"/>
<evidence type="ECO:0000313" key="9">
    <source>
        <dbReference type="EMBL" id="OWF52557.1"/>
    </source>
</evidence>
<dbReference type="PANTHER" id="PTHR11530:SF11">
    <property type="entry name" value="D-ASPARTATE OXIDASE"/>
    <property type="match status" value="1"/>
</dbReference>
<dbReference type="EMBL" id="NEDP02001767">
    <property type="protein sequence ID" value="OWF52557.1"/>
    <property type="molecule type" value="Genomic_DNA"/>
</dbReference>
<feature type="binding site" evidence="7">
    <location>
        <position position="185"/>
    </location>
    <ligand>
        <name>FAD</name>
        <dbReference type="ChEBI" id="CHEBI:57692"/>
    </ligand>
</feature>